<dbReference type="EMBL" id="BONI01000002">
    <property type="protein sequence ID" value="GIG03588.1"/>
    <property type="molecule type" value="Genomic_DNA"/>
</dbReference>
<dbReference type="NCBIfam" id="NF047398">
    <property type="entry name" value="AAA_KGGVGR"/>
    <property type="match status" value="1"/>
</dbReference>
<gene>
    <name evidence="1" type="ORF">Cco03nite_02880</name>
</gene>
<organism evidence="1 2">
    <name type="scientific">Catellatospora coxensis</name>
    <dbReference type="NCBI Taxonomy" id="310354"/>
    <lineage>
        <taxon>Bacteria</taxon>
        <taxon>Bacillati</taxon>
        <taxon>Actinomycetota</taxon>
        <taxon>Actinomycetes</taxon>
        <taxon>Micromonosporales</taxon>
        <taxon>Micromonosporaceae</taxon>
        <taxon>Catellatospora</taxon>
    </lineage>
</organism>
<name>A0A8J3P495_9ACTN</name>
<dbReference type="AlphaFoldDB" id="A0A8J3P495"/>
<dbReference type="NCBIfam" id="NF040586">
    <property type="entry name" value="FxSxx_TPR"/>
    <property type="match status" value="1"/>
</dbReference>
<dbReference type="Gene3D" id="3.40.50.300">
    <property type="entry name" value="P-loop containing nucleotide triphosphate hydrolases"/>
    <property type="match status" value="2"/>
</dbReference>
<evidence type="ECO:0008006" key="3">
    <source>
        <dbReference type="Google" id="ProtNLM"/>
    </source>
</evidence>
<dbReference type="RefSeq" id="WP_203688069.1">
    <property type="nucleotide sequence ID" value="NZ_BAAALC010000001.1"/>
</dbReference>
<dbReference type="PANTHER" id="PTHR35205:SF1">
    <property type="entry name" value="ZU5 DOMAIN-CONTAINING PROTEIN"/>
    <property type="match status" value="1"/>
</dbReference>
<accession>A0A8J3P495</accession>
<protein>
    <recommendedName>
        <fullName evidence="3">MinD-like ATPase involved in chromosome partitioning or flagellar assembly</fullName>
    </recommendedName>
</protein>
<sequence>MQNGAEARQGEIVTFYSFKGGTGRTMAVANVAWILGAAGKRVLAADWDLESPGLHRFFHPFLDVSRLSALGGVIDLIREFDHATTADEPREPSWYAHYAQVQRYATPLRWSFPGGGSVHFLSAGRQNRDYATQLGDLDWDDFYERRHGGRFFDALREDMRRHYDYVLVDSRTGLTELADICTAHLPDTLVSCFTFAEQAINGAAVLAREISTRYRNRSIRILPVPMHVDTTQPAQAQAGRTVAMRRMAGLPANMTEAQRRRYWAAVEVPYQPAYAFEEILAAVADPPGLPGTLLAAYSELVAHITHGAVTGAPVMDEGLRRRTAARFVRTPDPAVTEVILHHDATDAVWAEWVTSLCHAAGLTVADPTPGNTPARGHGRRLTIISAANAAALARLTRDERAPAANPPLAVYVADVAAVPAFDAAHSVRLSGDDVLAASTGLLTLLGHAATALDASHPPVRFPGLPPMMFHMPPRDPGFTGRDDDLGLLRARLRDHDDATLLPAGARVAVQGMGGIGKTQLAVEYAHRYAGAYDLVWWIDATADVTAQLAALAPHLAVAARPTPAGTARAALAALERGRMYRHWLIVIDGADDIDAVVGLLPRGSGHVVVTSRNPGWAEHADLLEVGLFDRVESIAHLRHRLPTIRDSEAVQLAASVADLPIAVAAAGSWLADTGRPPADLLVEPGRLEPDLRLTWDASLRRLGEETPAAYRLIEICALLAPEIPLHIVYSDALAATLAEVDPALTDRWKRGKLLQTVNRLALVRLDVRGQDAGGARVLIHPVLQRVIRSRMADADLSANRHRAHLVLAATRPRADVDDPRSWAAYGALWPHLDASGAAECGDAAVRQLLLHRLRYLQLHGDTGESRTLGRHLDELWTRALDRTADPDSHAELHRQLGHLREHTATLHHDPFPG</sequence>
<evidence type="ECO:0000313" key="1">
    <source>
        <dbReference type="EMBL" id="GIG03588.1"/>
    </source>
</evidence>
<dbReference type="PANTHER" id="PTHR35205">
    <property type="entry name" value="NB-ARC AND TPR DOMAIN PROTEIN"/>
    <property type="match status" value="1"/>
</dbReference>
<comment type="caution">
    <text evidence="1">The sequence shown here is derived from an EMBL/GenBank/DDBJ whole genome shotgun (WGS) entry which is preliminary data.</text>
</comment>
<dbReference type="InterPro" id="IPR027417">
    <property type="entry name" value="P-loop_NTPase"/>
</dbReference>
<keyword evidence="2" id="KW-1185">Reference proteome</keyword>
<dbReference type="SUPFAM" id="SSF52540">
    <property type="entry name" value="P-loop containing nucleoside triphosphate hydrolases"/>
    <property type="match status" value="2"/>
</dbReference>
<evidence type="ECO:0000313" key="2">
    <source>
        <dbReference type="Proteomes" id="UP000630887"/>
    </source>
</evidence>
<proteinExistence type="predicted"/>
<reference evidence="1 2" key="1">
    <citation type="submission" date="2021-01" db="EMBL/GenBank/DDBJ databases">
        <title>Whole genome shotgun sequence of Catellatospora coxensis NBRC 107359.</title>
        <authorList>
            <person name="Komaki H."/>
            <person name="Tamura T."/>
        </authorList>
    </citation>
    <scope>NUCLEOTIDE SEQUENCE [LARGE SCALE GENOMIC DNA]</scope>
    <source>
        <strain evidence="1 2">NBRC 107359</strain>
    </source>
</reference>
<dbReference type="Proteomes" id="UP000630887">
    <property type="component" value="Unassembled WGS sequence"/>
</dbReference>